<organism evidence="3 4">
    <name type="scientific">Aphis glycines</name>
    <name type="common">Soybean aphid</name>
    <dbReference type="NCBI Taxonomy" id="307491"/>
    <lineage>
        <taxon>Eukaryota</taxon>
        <taxon>Metazoa</taxon>
        <taxon>Ecdysozoa</taxon>
        <taxon>Arthropoda</taxon>
        <taxon>Hexapoda</taxon>
        <taxon>Insecta</taxon>
        <taxon>Pterygota</taxon>
        <taxon>Neoptera</taxon>
        <taxon>Paraneoptera</taxon>
        <taxon>Hemiptera</taxon>
        <taxon>Sternorrhyncha</taxon>
        <taxon>Aphidomorpha</taxon>
        <taxon>Aphidoidea</taxon>
        <taxon>Aphididae</taxon>
        <taxon>Aphidini</taxon>
        <taxon>Aphis</taxon>
        <taxon>Aphis</taxon>
    </lineage>
</organism>
<proteinExistence type="predicted"/>
<feature type="domain" description="Transposable element P transposase-like RNase H C-terminal" evidence="2">
    <location>
        <begin position="862"/>
        <end position="895"/>
    </location>
</feature>
<dbReference type="InterPro" id="IPR012337">
    <property type="entry name" value="RNaseH-like_sf"/>
</dbReference>
<reference evidence="3 4" key="1">
    <citation type="submission" date="2019-08" db="EMBL/GenBank/DDBJ databases">
        <title>The genome of the soybean aphid Biotype 1, its phylome, world population structure and adaptation to the North American continent.</title>
        <authorList>
            <person name="Giordano R."/>
            <person name="Donthu R.K."/>
            <person name="Hernandez A.G."/>
            <person name="Wright C.L."/>
            <person name="Zimin A.V."/>
        </authorList>
    </citation>
    <scope>NUCLEOTIDE SEQUENCE [LARGE SCALE GENOMIC DNA]</scope>
    <source>
        <tissue evidence="3">Whole aphids</tissue>
    </source>
</reference>
<gene>
    <name evidence="3" type="ORF">AGLY_017320</name>
</gene>
<evidence type="ECO:0008006" key="5">
    <source>
        <dbReference type="Google" id="ProtNLM"/>
    </source>
</evidence>
<feature type="domain" description="HAT C-terminal dimerisation" evidence="1">
    <location>
        <begin position="770"/>
        <end position="815"/>
    </location>
</feature>
<evidence type="ECO:0000313" key="3">
    <source>
        <dbReference type="EMBL" id="KAE9522277.1"/>
    </source>
</evidence>
<evidence type="ECO:0000259" key="2">
    <source>
        <dbReference type="Pfam" id="PF21789"/>
    </source>
</evidence>
<dbReference type="InterPro" id="IPR048367">
    <property type="entry name" value="TNP-like_RNaseH_C"/>
</dbReference>
<comment type="caution">
    <text evidence="3">The sequence shown here is derived from an EMBL/GenBank/DDBJ whole genome shotgun (WGS) entry which is preliminary data.</text>
</comment>
<dbReference type="Pfam" id="PF05699">
    <property type="entry name" value="Dimer_Tnp_hAT"/>
    <property type="match status" value="1"/>
</dbReference>
<dbReference type="SUPFAM" id="SSF53098">
    <property type="entry name" value="Ribonuclease H-like"/>
    <property type="match status" value="1"/>
</dbReference>
<dbReference type="GO" id="GO:0046983">
    <property type="term" value="F:protein dimerization activity"/>
    <property type="evidence" value="ECO:0007669"/>
    <property type="project" value="InterPro"/>
</dbReference>
<dbReference type="AlphaFoldDB" id="A0A6G0SX92"/>
<keyword evidence="4" id="KW-1185">Reference proteome</keyword>
<dbReference type="InterPro" id="IPR008906">
    <property type="entry name" value="HATC_C_dom"/>
</dbReference>
<name>A0A6G0SX92_APHGL</name>
<dbReference type="EMBL" id="VYZN01001422">
    <property type="protein sequence ID" value="KAE9522277.1"/>
    <property type="molecule type" value="Genomic_DNA"/>
</dbReference>
<accession>A0A6G0SX92</accession>
<protein>
    <recommendedName>
        <fullName evidence="5">TTF-type domain-containing protein</fullName>
    </recommendedName>
</protein>
<dbReference type="PANTHER" id="PTHR45749:SF21">
    <property type="entry name" value="DUF4371 DOMAIN-CONTAINING PROTEIN"/>
    <property type="match status" value="1"/>
</dbReference>
<evidence type="ECO:0000259" key="1">
    <source>
        <dbReference type="Pfam" id="PF05699"/>
    </source>
</evidence>
<dbReference type="Proteomes" id="UP000475862">
    <property type="component" value="Unassembled WGS sequence"/>
</dbReference>
<sequence>MSSDNSVCKYDCGKLSSSMNDTNWSRHINSCKVRKFERNSHSIKSFFSENENKISKSIHQITDAKDDITLLNPLLLIWNIESELGMISLLNIKLVLNEYMFLALVDVNYDLIEDQIIPVINESMGDCEFQKHTEISSCLQNKEKIVNVLQSNKIVGTDELITNSATILGSSEKTLITENTDLSDNNDLTDNLDVLSNDPSTFCMLPSLPQEIIEFFIKKGPMQPTQFDWPHNQSFPKDKYGRSFQSAWYWKSLPGNIQVRRDWLCYSIKDDSAFCLHCIIFGKNLNQSWRKIGFKTWTRAISSIQHHECSDRHIEASLKFKLRKSSLSVIPLLREKLNQEKATYREITSTKKPEINYSSKLRQNQLISSIALNIKFNIQKDLKISKFFSISVDSIFDLSRREQISFIIKYIDNNGDIFERLLALKYSAITTGAQLFKTFEENMRGETNGLQHLVKNKCPTATFIWCSAHRLNLVLNKAVSCNNDAIDLFGNLELVYNFITGSKKRFTVYEDFQSKYSNTGQKRRLKRVSTTRWMSQDYALQAILDTFDSVIYTLEQTRDTEVLDFFAAIHSISNALLKINNLRQKDEVFESLMTKVYDLISDKGEFIFSDLLDKRIRIKQKMPGEKNQVIALWFALIDEIKENPDSLPEDSFLTFCNIYSNFLNQDNLKNEYIQFCNIYSSFEETIQLPIYLHSEINSSLVLEWEEEEHSEEEGDEEDEEEEEKVEVIKNKRKEELLPSRKKVTNVDSIKTVYKIFQVNLLATIFSLIDRALKIILTLPVASASTESSFSKLKIIKNRLRTSISQDKLEDLMIISYEKDIFKKKDFLTKQTSEGLRVTLYSTIDLTKYLLDSCGFDYILPGKMCQDPLEKFFGIIRQSAGPNDHPTTPTFLHLYKLLSVYSILRPPKYDNCTVNETDIFLENGNSHHPAAELVTFKSRGQLKHPNKYLFEFLNRVEDSFALHCSDFDVFEKVINEITENLNF</sequence>
<dbReference type="OrthoDB" id="6627081at2759"/>
<dbReference type="PANTHER" id="PTHR45749">
    <property type="match status" value="1"/>
</dbReference>
<dbReference type="Pfam" id="PF21789">
    <property type="entry name" value="TNP-like_RNaseH_C"/>
    <property type="match status" value="1"/>
</dbReference>
<evidence type="ECO:0000313" key="4">
    <source>
        <dbReference type="Proteomes" id="UP000475862"/>
    </source>
</evidence>